<evidence type="ECO:0000313" key="8">
    <source>
        <dbReference type="EMBL" id="KAK2143935.1"/>
    </source>
</evidence>
<dbReference type="GO" id="GO:0005615">
    <property type="term" value="C:extracellular space"/>
    <property type="evidence" value="ECO:0007669"/>
    <property type="project" value="TreeGrafter"/>
</dbReference>
<evidence type="ECO:0000259" key="7">
    <source>
        <dbReference type="PROSITE" id="PS51162"/>
    </source>
</evidence>
<feature type="non-terminal residue" evidence="8">
    <location>
        <position position="1"/>
    </location>
</feature>
<evidence type="ECO:0000256" key="4">
    <source>
        <dbReference type="ARBA" id="ARBA00023157"/>
    </source>
</evidence>
<dbReference type="Pfam" id="PF00086">
    <property type="entry name" value="Thyroglobulin_1"/>
    <property type="match status" value="2"/>
</dbReference>
<gene>
    <name evidence="8" type="ORF">NP493_4360g00001</name>
</gene>
<protein>
    <recommendedName>
        <fullName evidence="7">Thyroglobulin type-1 domain-containing protein</fullName>
    </recommendedName>
</protein>
<dbReference type="AlphaFoldDB" id="A0AAD9MSM0"/>
<feature type="domain" description="Thyroglobulin type-1" evidence="7">
    <location>
        <begin position="197"/>
        <end position="257"/>
    </location>
</feature>
<keyword evidence="2" id="KW-0964">Secreted</keyword>
<accession>A0AAD9MSM0</accession>
<dbReference type="PROSITE" id="PS00484">
    <property type="entry name" value="THYROGLOBULIN_1_1"/>
    <property type="match status" value="1"/>
</dbReference>
<sequence length="257" mass="28156">MQIIGHFSDPETGESHTLDSPCLAAQQAASSRPEAHMPLCTTSGLYQRKQCHYLIDLTSYKEACEPQAGWRQPVAPPNMASRGPDEKPRPQLRPRHAVYDPVTQYTFQSRSIGVLINAYNDGLPNPRALPLFGSPFLQTLPFVPQCTDDGKYQKRQCHGSTGYCWCVNEDGAEVDGTRKGPGEGPVECEEGKYAKPTGPCHVALARTRPLLGAYVPQCTDDGKYQKRQCHGSTGYCWCVNEDGAEVDGTRKGPSEGP</sequence>
<dbReference type="PROSITE" id="PS51162">
    <property type="entry name" value="THYROGLOBULIN_1_2"/>
    <property type="match status" value="2"/>
</dbReference>
<dbReference type="CDD" id="cd00191">
    <property type="entry name" value="TY"/>
    <property type="match status" value="2"/>
</dbReference>
<evidence type="ECO:0000313" key="9">
    <source>
        <dbReference type="Proteomes" id="UP001209878"/>
    </source>
</evidence>
<evidence type="ECO:0000256" key="2">
    <source>
        <dbReference type="ARBA" id="ARBA00022525"/>
    </source>
</evidence>
<comment type="caution">
    <text evidence="8">The sequence shown here is derived from an EMBL/GenBank/DDBJ whole genome shotgun (WGS) entry which is preliminary data.</text>
</comment>
<dbReference type="EMBL" id="JAODUO010004356">
    <property type="protein sequence ID" value="KAK2143935.1"/>
    <property type="molecule type" value="Genomic_DNA"/>
</dbReference>
<evidence type="ECO:0000256" key="5">
    <source>
        <dbReference type="PROSITE-ProRule" id="PRU00500"/>
    </source>
</evidence>
<dbReference type="GO" id="GO:0007160">
    <property type="term" value="P:cell-matrix adhesion"/>
    <property type="evidence" value="ECO:0007669"/>
    <property type="project" value="TreeGrafter"/>
</dbReference>
<proteinExistence type="predicted"/>
<feature type="region of interest" description="Disordered" evidence="6">
    <location>
        <begin position="70"/>
        <end position="93"/>
    </location>
</feature>
<dbReference type="PANTHER" id="PTHR12352:SF3">
    <property type="entry name" value="NIDOGEN-2"/>
    <property type="match status" value="1"/>
</dbReference>
<reference evidence="8" key="1">
    <citation type="journal article" date="2023" name="Mol. Biol. Evol.">
        <title>Third-Generation Sequencing Reveals the Adaptive Role of the Epigenome in Three Deep-Sea Polychaetes.</title>
        <authorList>
            <person name="Perez M."/>
            <person name="Aroh O."/>
            <person name="Sun Y."/>
            <person name="Lan Y."/>
            <person name="Juniper S.K."/>
            <person name="Young C.R."/>
            <person name="Angers B."/>
            <person name="Qian P.Y."/>
        </authorList>
    </citation>
    <scope>NUCLEOTIDE SEQUENCE</scope>
    <source>
        <strain evidence="8">R07B-5</strain>
    </source>
</reference>
<dbReference type="PANTHER" id="PTHR12352">
    <property type="entry name" value="SECRETED MODULAR CALCIUM-BINDING PROTEIN"/>
    <property type="match status" value="1"/>
</dbReference>
<keyword evidence="3" id="KW-0677">Repeat</keyword>
<name>A0AAD9MSM0_RIDPI</name>
<dbReference type="InterPro" id="IPR036857">
    <property type="entry name" value="Thyroglobulin_1_sf"/>
</dbReference>
<organism evidence="8 9">
    <name type="scientific">Ridgeia piscesae</name>
    <name type="common">Tubeworm</name>
    <dbReference type="NCBI Taxonomy" id="27915"/>
    <lineage>
        <taxon>Eukaryota</taxon>
        <taxon>Metazoa</taxon>
        <taxon>Spiralia</taxon>
        <taxon>Lophotrochozoa</taxon>
        <taxon>Annelida</taxon>
        <taxon>Polychaeta</taxon>
        <taxon>Sedentaria</taxon>
        <taxon>Canalipalpata</taxon>
        <taxon>Sabellida</taxon>
        <taxon>Siboglinidae</taxon>
        <taxon>Ridgeia</taxon>
    </lineage>
</organism>
<feature type="disulfide bond" evidence="5">
    <location>
        <begin position="229"/>
        <end position="236"/>
    </location>
</feature>
<dbReference type="InterPro" id="IPR051950">
    <property type="entry name" value="Dev_reg/Prot_inhib"/>
</dbReference>
<comment type="caution">
    <text evidence="5">Lacks conserved residue(s) required for the propagation of feature annotation.</text>
</comment>
<dbReference type="GO" id="GO:0005604">
    <property type="term" value="C:basement membrane"/>
    <property type="evidence" value="ECO:0007669"/>
    <property type="project" value="TreeGrafter"/>
</dbReference>
<dbReference type="InterPro" id="IPR000716">
    <property type="entry name" value="Thyroglobulin_1"/>
</dbReference>
<feature type="disulfide bond" evidence="5">
    <location>
        <begin position="157"/>
        <end position="164"/>
    </location>
</feature>
<evidence type="ECO:0000256" key="1">
    <source>
        <dbReference type="ARBA" id="ARBA00004613"/>
    </source>
</evidence>
<dbReference type="SUPFAM" id="SSF57610">
    <property type="entry name" value="Thyroglobulin type-1 domain"/>
    <property type="match status" value="3"/>
</dbReference>
<evidence type="ECO:0000256" key="6">
    <source>
        <dbReference type="SAM" id="MobiDB-lite"/>
    </source>
</evidence>
<dbReference type="Gene3D" id="4.10.800.10">
    <property type="entry name" value="Thyroglobulin type-1"/>
    <property type="match status" value="2"/>
</dbReference>
<keyword evidence="4 5" id="KW-1015">Disulfide bond</keyword>
<dbReference type="SMART" id="SM00211">
    <property type="entry name" value="TY"/>
    <property type="match status" value="2"/>
</dbReference>
<dbReference type="Proteomes" id="UP001209878">
    <property type="component" value="Unassembled WGS sequence"/>
</dbReference>
<keyword evidence="9" id="KW-1185">Reference proteome</keyword>
<evidence type="ECO:0000256" key="3">
    <source>
        <dbReference type="ARBA" id="ARBA00022737"/>
    </source>
</evidence>
<comment type="subcellular location">
    <subcellularLocation>
        <location evidence="1">Secreted</location>
    </subcellularLocation>
</comment>
<feature type="domain" description="Thyroglobulin type-1" evidence="7">
    <location>
        <begin position="133"/>
        <end position="188"/>
    </location>
</feature>